<sequence length="250" mass="27481">MKNKKIFITGATSGLGKMIAELCLKRGHEVYATGRNEEALNHLLKLGAKVIKGDLSNKEDIHRICSELPDIDVAIINAGVGFFEYAFKLSEKEIDAMIDINVRAPMYLVKNLSPKMIKKRSGHFIFIGSQAGKVATKKASIYAATKHAITGFANGLRMELEPHNVQVSAVYPGPIDTPFLDKASSSSASYRNSLKGVLLSPEKVAKEVIKLIDRPLREINLPKILNITSKLYAVAPTIVETLGKKFFTKK</sequence>
<comment type="caution">
    <text evidence="3">The sequence shown here is derived from an EMBL/GenBank/DDBJ whole genome shotgun (WGS) entry which is preliminary data.</text>
</comment>
<dbReference type="GO" id="GO:0016020">
    <property type="term" value="C:membrane"/>
    <property type="evidence" value="ECO:0007669"/>
    <property type="project" value="TreeGrafter"/>
</dbReference>
<comment type="similarity">
    <text evidence="1">Belongs to the short-chain dehydrogenases/reductases (SDR) family.</text>
</comment>
<dbReference type="GO" id="GO:0016491">
    <property type="term" value="F:oxidoreductase activity"/>
    <property type="evidence" value="ECO:0007669"/>
    <property type="project" value="UniProtKB-KW"/>
</dbReference>
<dbReference type="InterPro" id="IPR036291">
    <property type="entry name" value="NAD(P)-bd_dom_sf"/>
</dbReference>
<protein>
    <recommendedName>
        <fullName evidence="5">Oxidoreductase</fullName>
    </recommendedName>
</protein>
<evidence type="ECO:0000313" key="4">
    <source>
        <dbReference type="Proteomes" id="UP000557217"/>
    </source>
</evidence>
<gene>
    <name evidence="3" type="ORF">HNR36_001127</name>
</gene>
<evidence type="ECO:0000256" key="1">
    <source>
        <dbReference type="ARBA" id="ARBA00006484"/>
    </source>
</evidence>
<evidence type="ECO:0000256" key="2">
    <source>
        <dbReference type="ARBA" id="ARBA00023002"/>
    </source>
</evidence>
<dbReference type="Gene3D" id="3.40.50.720">
    <property type="entry name" value="NAD(P)-binding Rossmann-like Domain"/>
    <property type="match status" value="1"/>
</dbReference>
<dbReference type="Proteomes" id="UP000557217">
    <property type="component" value="Unassembled WGS sequence"/>
</dbReference>
<dbReference type="PRINTS" id="PR00081">
    <property type="entry name" value="GDHRDH"/>
</dbReference>
<dbReference type="PROSITE" id="PS00061">
    <property type="entry name" value="ADH_SHORT"/>
    <property type="match status" value="1"/>
</dbReference>
<reference evidence="3 4" key="1">
    <citation type="submission" date="2020-08" db="EMBL/GenBank/DDBJ databases">
        <title>Genomic Encyclopedia of Type Strains, Phase IV (KMG-IV): sequencing the most valuable type-strain genomes for metagenomic binning, comparative biology and taxonomic classification.</title>
        <authorList>
            <person name="Goeker M."/>
        </authorList>
    </citation>
    <scope>NUCLEOTIDE SEQUENCE [LARGE SCALE GENOMIC DNA]</scope>
    <source>
        <strain evidence="3 4">DSM 10633</strain>
    </source>
</reference>
<evidence type="ECO:0008006" key="5">
    <source>
        <dbReference type="Google" id="ProtNLM"/>
    </source>
</evidence>
<dbReference type="PANTHER" id="PTHR44196">
    <property type="entry name" value="DEHYDROGENASE/REDUCTASE SDR FAMILY MEMBER 7B"/>
    <property type="match status" value="1"/>
</dbReference>
<dbReference type="AlphaFoldDB" id="A0A840PVI2"/>
<dbReference type="CDD" id="cd05233">
    <property type="entry name" value="SDR_c"/>
    <property type="match status" value="1"/>
</dbReference>
<dbReference type="RefSeq" id="WP_016837821.1">
    <property type="nucleotide sequence ID" value="NZ_JAAXPW010000009.1"/>
</dbReference>
<evidence type="ECO:0000313" key="3">
    <source>
        <dbReference type="EMBL" id="MBB5148741.1"/>
    </source>
</evidence>
<dbReference type="Pfam" id="PF00106">
    <property type="entry name" value="adh_short"/>
    <property type="match status" value="1"/>
</dbReference>
<proteinExistence type="inferred from homology"/>
<dbReference type="PANTHER" id="PTHR44196:SF1">
    <property type="entry name" value="DEHYDROGENASE_REDUCTASE SDR FAMILY MEMBER 7B"/>
    <property type="match status" value="1"/>
</dbReference>
<accession>A0A840PVI2</accession>
<dbReference type="InterPro" id="IPR020904">
    <property type="entry name" value="Sc_DH/Rdtase_CS"/>
</dbReference>
<dbReference type="SUPFAM" id="SSF51735">
    <property type="entry name" value="NAD(P)-binding Rossmann-fold domains"/>
    <property type="match status" value="1"/>
</dbReference>
<name>A0A840PVI2_URETH</name>
<keyword evidence="4" id="KW-1185">Reference proteome</keyword>
<dbReference type="EMBL" id="JACHGZ010000009">
    <property type="protein sequence ID" value="MBB5148741.1"/>
    <property type="molecule type" value="Genomic_DNA"/>
</dbReference>
<dbReference type="InterPro" id="IPR002347">
    <property type="entry name" value="SDR_fam"/>
</dbReference>
<keyword evidence="2" id="KW-0560">Oxidoreductase</keyword>
<organism evidence="3 4">
    <name type="scientific">Ureibacillus thermosphaericus</name>
    <dbReference type="NCBI Taxonomy" id="51173"/>
    <lineage>
        <taxon>Bacteria</taxon>
        <taxon>Bacillati</taxon>
        <taxon>Bacillota</taxon>
        <taxon>Bacilli</taxon>
        <taxon>Bacillales</taxon>
        <taxon>Caryophanaceae</taxon>
        <taxon>Ureibacillus</taxon>
    </lineage>
</organism>